<feature type="transmembrane region" description="Helical" evidence="10">
    <location>
        <begin position="290"/>
        <end position="311"/>
    </location>
</feature>
<gene>
    <name evidence="11" type="primary">Or114</name>
    <name evidence="11" type="ORF">DALL_DALL000165</name>
</gene>
<dbReference type="GO" id="GO:0007165">
    <property type="term" value="P:signal transduction"/>
    <property type="evidence" value="ECO:0007669"/>
    <property type="project" value="UniProtKB-KW"/>
</dbReference>
<dbReference type="GO" id="GO:0004984">
    <property type="term" value="F:olfactory receptor activity"/>
    <property type="evidence" value="ECO:0007669"/>
    <property type="project" value="InterPro"/>
</dbReference>
<organism evidence="11 12">
    <name type="scientific">Diachasma alloeum</name>
    <dbReference type="NCBI Taxonomy" id="454923"/>
    <lineage>
        <taxon>Eukaryota</taxon>
        <taxon>Metazoa</taxon>
        <taxon>Ecdysozoa</taxon>
        <taxon>Arthropoda</taxon>
        <taxon>Hexapoda</taxon>
        <taxon>Insecta</taxon>
        <taxon>Pterygota</taxon>
        <taxon>Neoptera</taxon>
        <taxon>Endopterygota</taxon>
        <taxon>Hymenoptera</taxon>
        <taxon>Apocrita</taxon>
        <taxon>Ichneumonoidea</taxon>
        <taxon>Braconidae</taxon>
        <taxon>Opiinae</taxon>
        <taxon>Diachasma</taxon>
    </lineage>
</organism>
<evidence type="ECO:0000256" key="2">
    <source>
        <dbReference type="ARBA" id="ARBA00022475"/>
    </source>
</evidence>
<dbReference type="GO" id="GO:0005549">
    <property type="term" value="F:odorant binding"/>
    <property type="evidence" value="ECO:0007669"/>
    <property type="project" value="InterPro"/>
</dbReference>
<feature type="transmembrane region" description="Helical" evidence="10">
    <location>
        <begin position="189"/>
        <end position="213"/>
    </location>
</feature>
<evidence type="ECO:0000256" key="1">
    <source>
        <dbReference type="ARBA" id="ARBA00004651"/>
    </source>
</evidence>
<feature type="transmembrane region" description="Helical" evidence="10">
    <location>
        <begin position="323"/>
        <end position="346"/>
    </location>
</feature>
<dbReference type="InterPro" id="IPR004117">
    <property type="entry name" value="7tm6_olfct_rcpt"/>
</dbReference>
<dbReference type="PANTHER" id="PTHR21137:SF35">
    <property type="entry name" value="ODORANT RECEPTOR 19A-RELATED"/>
    <property type="match status" value="1"/>
</dbReference>
<evidence type="ECO:0000256" key="9">
    <source>
        <dbReference type="ARBA" id="ARBA00023224"/>
    </source>
</evidence>
<feature type="transmembrane region" description="Helical" evidence="10">
    <location>
        <begin position="42"/>
        <end position="60"/>
    </location>
</feature>
<dbReference type="Proteomes" id="UP000297026">
    <property type="component" value="Unassembled WGS sequence"/>
</dbReference>
<evidence type="ECO:0000256" key="5">
    <source>
        <dbReference type="ARBA" id="ARBA00022725"/>
    </source>
</evidence>
<dbReference type="AlphaFoldDB" id="A0A4E0RJQ4"/>
<keyword evidence="8 10" id="KW-0675">Receptor</keyword>
<evidence type="ECO:0000256" key="6">
    <source>
        <dbReference type="ARBA" id="ARBA00022989"/>
    </source>
</evidence>
<keyword evidence="6 10" id="KW-1133">Transmembrane helix</keyword>
<dbReference type="Pfam" id="PF02949">
    <property type="entry name" value="7tm_6"/>
    <property type="match status" value="1"/>
</dbReference>
<proteinExistence type="inferred from homology"/>
<comment type="subcellular location">
    <subcellularLocation>
        <location evidence="1 10">Cell membrane</location>
        <topology evidence="1 10">Multi-pass membrane protein</topology>
    </subcellularLocation>
</comment>
<keyword evidence="4 10" id="KW-0812">Transmembrane</keyword>
<keyword evidence="12" id="KW-1185">Reference proteome</keyword>
<protein>
    <recommendedName>
        <fullName evidence="10">Odorant receptor</fullName>
    </recommendedName>
</protein>
<keyword evidence="9 10" id="KW-0807">Transducer</keyword>
<dbReference type="EMBL" id="ML158595">
    <property type="protein sequence ID" value="THK32982.1"/>
    <property type="molecule type" value="Genomic_DNA"/>
</dbReference>
<comment type="similarity">
    <text evidence="10">Belongs to the insect chemoreceptor superfamily. Heteromeric odorant receptor channel (TC 1.A.69) family.</text>
</comment>
<keyword evidence="7 10" id="KW-0472">Membrane</keyword>
<evidence type="ECO:0000313" key="12">
    <source>
        <dbReference type="Proteomes" id="UP000297026"/>
    </source>
</evidence>
<evidence type="ECO:0000256" key="8">
    <source>
        <dbReference type="ARBA" id="ARBA00023170"/>
    </source>
</evidence>
<feature type="transmembrane region" description="Helical" evidence="10">
    <location>
        <begin position="135"/>
        <end position="155"/>
    </location>
</feature>
<keyword evidence="5 10" id="KW-0552">Olfaction</keyword>
<evidence type="ECO:0000256" key="7">
    <source>
        <dbReference type="ARBA" id="ARBA00023136"/>
    </source>
</evidence>
<reference evidence="11" key="1">
    <citation type="submission" date="2019-02" db="EMBL/GenBank/DDBJ databases">
        <title>Genome of the parasitoid wasp Diachasma alloeum, an emerging model for ecological speciation and transitions to asexual reproduction.</title>
        <authorList>
            <person name="Robertson H.M."/>
            <person name="Walden K.K."/>
            <person name="Tvedte E.S."/>
            <person name="Hood G.R."/>
            <person name="Feder J.L."/>
            <person name="Forbes A.A."/>
            <person name="Logsdon J.M."/>
            <person name="Mcelroy K.E."/>
        </authorList>
    </citation>
    <scope>NUCLEOTIDE SEQUENCE [LARGE SCALE GENOMIC DNA]</scope>
    <source>
        <strain evidence="11">Michigan</strain>
    </source>
</reference>
<sequence length="417" mass="48037">MRKTNSFPLGKSYLHFNFQCLSWLGIWNPYEGGLKYWLYQVYWVYVISVIMAMRLMNILVRGINAENSAQFLQEFSMLAVETADTIKYIAFLFHRAEVLELSEAFNWERHLLGTNEITQYRNTVLTSSLSSSKTFTITIMITLIQYFTFSFYSAFCEADYKAERLPISVAPMKYCFVLTNFWVAFISDYLTFTLLGLIAVAHDAFIMAVMINVEAQLKILNFRLERCHLTNHHNHDATRNDVDPVVIHFECVERCTQNALNLNAELINCIKFHQQIVRILRIFKKIYDNALLPQLFISLLLITALLLQMILGRESNNTDAVVALGFLIPVILQLLTFCWGGNIILVESDRSSNSLYVSHWYTRDREFRDNVKIFLGAIRNPLIVRAGGLCDLSAVTFKNIISKAYSGVAVLQNMQNE</sequence>
<dbReference type="OrthoDB" id="7685856at2759"/>
<evidence type="ECO:0000313" key="11">
    <source>
        <dbReference type="EMBL" id="THK32982.1"/>
    </source>
</evidence>
<comment type="caution">
    <text evidence="10">Lacks conserved residue(s) required for the propagation of feature annotation.</text>
</comment>
<evidence type="ECO:0000256" key="4">
    <source>
        <dbReference type="ARBA" id="ARBA00022692"/>
    </source>
</evidence>
<accession>A0A4E0RJQ4</accession>
<evidence type="ECO:0000256" key="3">
    <source>
        <dbReference type="ARBA" id="ARBA00022606"/>
    </source>
</evidence>
<dbReference type="PANTHER" id="PTHR21137">
    <property type="entry name" value="ODORANT RECEPTOR"/>
    <property type="match status" value="1"/>
</dbReference>
<evidence type="ECO:0000256" key="10">
    <source>
        <dbReference type="RuleBase" id="RU351113"/>
    </source>
</evidence>
<dbReference type="GO" id="GO:0005886">
    <property type="term" value="C:plasma membrane"/>
    <property type="evidence" value="ECO:0007669"/>
    <property type="project" value="UniProtKB-SubCell"/>
</dbReference>
<keyword evidence="2" id="KW-1003">Cell membrane</keyword>
<name>A0A4E0RJQ4_9HYME</name>
<keyword evidence="3 10" id="KW-0716">Sensory transduction</keyword>